<sequence length="275" mass="30700">MNNELPHFGLTLTPKNTVLFTSYLVNKKGKVKMNGVDPILTLYEGQISSDGNIINIEQLPIDNSQDLNHITSGSLSPDGKRLYVATNYINIKNKPKGTYKETNFFIQAGEYQEGIGWTNFKTLPFCQPKYSYSHPNISPDGKWLYFISNIRGGNDNTRGPSDVFRVEIQDDGSFGKPENLGSNVNSYSREMFPFISADNILYFSSNKPNGVGGFDIYKAKMKDDGTFEKAEILPEPINSKESDVSFVIDAKGNGFLASKRNGGQGDDDLYYFTKN</sequence>
<protein>
    <recommendedName>
        <fullName evidence="3">Flagellar motor protein MotB</fullName>
    </recommendedName>
</protein>
<dbReference type="Proteomes" id="UP001268651">
    <property type="component" value="Unassembled WGS sequence"/>
</dbReference>
<dbReference type="InterPro" id="IPR011659">
    <property type="entry name" value="WD40"/>
</dbReference>
<dbReference type="Pfam" id="PF07676">
    <property type="entry name" value="PD40"/>
    <property type="match status" value="3"/>
</dbReference>
<dbReference type="SUPFAM" id="SSF82171">
    <property type="entry name" value="DPP6 N-terminal domain-like"/>
    <property type="match status" value="1"/>
</dbReference>
<comment type="caution">
    <text evidence="1">The sequence shown here is derived from an EMBL/GenBank/DDBJ whole genome shotgun (WGS) entry which is preliminary data.</text>
</comment>
<dbReference type="EMBL" id="JAWHTF010000005">
    <property type="protein sequence ID" value="MDU8886452.1"/>
    <property type="molecule type" value="Genomic_DNA"/>
</dbReference>
<dbReference type="Gene3D" id="2.120.10.30">
    <property type="entry name" value="TolB, C-terminal domain"/>
    <property type="match status" value="1"/>
</dbReference>
<organism evidence="1 2">
    <name type="scientific">Gilvirhabdus luticola</name>
    <dbReference type="NCBI Taxonomy" id="3079858"/>
    <lineage>
        <taxon>Bacteria</taxon>
        <taxon>Pseudomonadati</taxon>
        <taxon>Bacteroidota</taxon>
        <taxon>Flavobacteriia</taxon>
        <taxon>Flavobacteriales</taxon>
        <taxon>Flavobacteriaceae</taxon>
        <taxon>Gilvirhabdus</taxon>
    </lineage>
</organism>
<evidence type="ECO:0008006" key="3">
    <source>
        <dbReference type="Google" id="ProtNLM"/>
    </source>
</evidence>
<accession>A0ABU3U7Z2</accession>
<name>A0ABU3U7Z2_9FLAO</name>
<evidence type="ECO:0000313" key="1">
    <source>
        <dbReference type="EMBL" id="MDU8886452.1"/>
    </source>
</evidence>
<gene>
    <name evidence="1" type="ORF">RXV94_09795</name>
</gene>
<reference evidence="1 2" key="1">
    <citation type="submission" date="2023-10" db="EMBL/GenBank/DDBJ databases">
        <title>Marimonas sp. nov. isolated from tidal mud flat.</title>
        <authorList>
            <person name="Jaincy N.J."/>
            <person name="Srinivasan S."/>
            <person name="Lee S.-S."/>
        </authorList>
    </citation>
    <scope>NUCLEOTIDE SEQUENCE [LARGE SCALE GENOMIC DNA]</scope>
    <source>
        <strain evidence="1 2">MJ-SS3</strain>
    </source>
</reference>
<evidence type="ECO:0000313" key="2">
    <source>
        <dbReference type="Proteomes" id="UP001268651"/>
    </source>
</evidence>
<dbReference type="RefSeq" id="WP_316662498.1">
    <property type="nucleotide sequence ID" value="NZ_JAWHTF010000005.1"/>
</dbReference>
<dbReference type="InterPro" id="IPR011042">
    <property type="entry name" value="6-blade_b-propeller_TolB-like"/>
</dbReference>
<proteinExistence type="predicted"/>
<keyword evidence="2" id="KW-1185">Reference proteome</keyword>